<dbReference type="Gene3D" id="3.30.40.10">
    <property type="entry name" value="Zinc/RING finger domain, C3HC4 (zinc finger)"/>
    <property type="match status" value="1"/>
</dbReference>
<evidence type="ECO:0000256" key="1">
    <source>
        <dbReference type="PROSITE-ProRule" id="PRU00175"/>
    </source>
</evidence>
<feature type="signal peptide" evidence="3">
    <location>
        <begin position="1"/>
        <end position="15"/>
    </location>
</feature>
<evidence type="ECO:0000313" key="6">
    <source>
        <dbReference type="Proteomes" id="UP001295684"/>
    </source>
</evidence>
<feature type="transmembrane region" description="Helical" evidence="2">
    <location>
        <begin position="404"/>
        <end position="426"/>
    </location>
</feature>
<feature type="transmembrane region" description="Helical" evidence="2">
    <location>
        <begin position="271"/>
        <end position="292"/>
    </location>
</feature>
<feature type="transmembrane region" description="Helical" evidence="2">
    <location>
        <begin position="432"/>
        <end position="450"/>
    </location>
</feature>
<dbReference type="Proteomes" id="UP001295684">
    <property type="component" value="Unassembled WGS sequence"/>
</dbReference>
<dbReference type="AlphaFoldDB" id="A0AAD1U1M7"/>
<keyword evidence="2" id="KW-0472">Membrane</keyword>
<dbReference type="GO" id="GO:0008270">
    <property type="term" value="F:zinc ion binding"/>
    <property type="evidence" value="ECO:0007669"/>
    <property type="project" value="UniProtKB-KW"/>
</dbReference>
<accession>A0AAD1U1M7</accession>
<evidence type="ECO:0000256" key="2">
    <source>
        <dbReference type="SAM" id="Phobius"/>
    </source>
</evidence>
<keyword evidence="6" id="KW-1185">Reference proteome</keyword>
<keyword evidence="2" id="KW-0812">Transmembrane</keyword>
<keyword evidence="3" id="KW-0732">Signal</keyword>
<protein>
    <recommendedName>
        <fullName evidence="4">RING-type domain-containing protein</fullName>
    </recommendedName>
</protein>
<feature type="transmembrane region" description="Helical" evidence="2">
    <location>
        <begin position="304"/>
        <end position="330"/>
    </location>
</feature>
<dbReference type="PROSITE" id="PS50089">
    <property type="entry name" value="ZF_RING_2"/>
    <property type="match status" value="1"/>
</dbReference>
<dbReference type="SUPFAM" id="SSF57850">
    <property type="entry name" value="RING/U-box"/>
    <property type="match status" value="1"/>
</dbReference>
<comment type="caution">
    <text evidence="5">The sequence shown here is derived from an EMBL/GenBank/DDBJ whole genome shotgun (WGS) entry which is preliminary data.</text>
</comment>
<organism evidence="5 6">
    <name type="scientific">Euplotes crassus</name>
    <dbReference type="NCBI Taxonomy" id="5936"/>
    <lineage>
        <taxon>Eukaryota</taxon>
        <taxon>Sar</taxon>
        <taxon>Alveolata</taxon>
        <taxon>Ciliophora</taxon>
        <taxon>Intramacronucleata</taxon>
        <taxon>Spirotrichea</taxon>
        <taxon>Hypotrichia</taxon>
        <taxon>Euplotida</taxon>
        <taxon>Euplotidae</taxon>
        <taxon>Moneuplotes</taxon>
    </lineage>
</organism>
<gene>
    <name evidence="5" type="ORF">ECRASSUSDP1_LOCUS1683</name>
</gene>
<evidence type="ECO:0000259" key="4">
    <source>
        <dbReference type="PROSITE" id="PS50089"/>
    </source>
</evidence>
<keyword evidence="1" id="KW-0863">Zinc-finger</keyword>
<keyword evidence="1" id="KW-0862">Zinc</keyword>
<dbReference type="InterPro" id="IPR001841">
    <property type="entry name" value="Znf_RING"/>
</dbReference>
<feature type="transmembrane region" description="Helical" evidence="2">
    <location>
        <begin position="231"/>
        <end position="251"/>
    </location>
</feature>
<name>A0AAD1U1M7_EUPCR</name>
<keyword evidence="2" id="KW-1133">Transmembrane helix</keyword>
<feature type="transmembrane region" description="Helical" evidence="2">
    <location>
        <begin position="351"/>
        <end position="369"/>
    </location>
</feature>
<sequence>MKAFIFCLFLIGVLANGQEEAKGWDPEVYNQQQLCFKDPKQFNNRIFSVSETENTLLRGFDQENAELLLKYLNSFHYSGISKMMADYFPSGEVGTLKKTKINAITLMENKTLPDTLFIGFGVDDNKYVSKGNPLAFKVIIAIRNVDLSTSVGLKSYDYHGLKLKSYKALCYYCSNKITDPTPCRVDMAMKTWGGYSEVNTEASVHSNLIFSDIEVSFKSNLKGGNAYELSFLSNLLFTLIGFVPIIGACLIPIGHDGNLYNIDKGTSREKAIYLITRMPFYFYGLFTINIIWLHMFSNAANHSALIGIILLLLLGLYNFVAFFVLPASVFTFENLKRFFDGRDFSDMKTGVICFCMILLYLIVTISGYFKLVMFSRVTFIMLMFLLPGSFVSNSIHKSTYYESFFHLIVSSYIALFPFTPFGPFYYSSDDELWVMYFFVSQVVCITLINMQAKFGSRFMLPSCFRQKYYDTFKREIKITMRKEDMKDACNFCTNLLTEPEVEYHDSKQSFKFERMKNGKQVYYKLNCGHQFHPNCILVQLQAKSECPVCNLYVGDNRFLD</sequence>
<feature type="domain" description="RING-type" evidence="4">
    <location>
        <begin position="489"/>
        <end position="550"/>
    </location>
</feature>
<evidence type="ECO:0000313" key="5">
    <source>
        <dbReference type="EMBL" id="CAI2360381.1"/>
    </source>
</evidence>
<dbReference type="Pfam" id="PF13923">
    <property type="entry name" value="zf-C3HC4_2"/>
    <property type="match status" value="1"/>
</dbReference>
<reference evidence="5" key="1">
    <citation type="submission" date="2023-07" db="EMBL/GenBank/DDBJ databases">
        <authorList>
            <consortium name="AG Swart"/>
            <person name="Singh M."/>
            <person name="Singh A."/>
            <person name="Seah K."/>
            <person name="Emmerich C."/>
        </authorList>
    </citation>
    <scope>NUCLEOTIDE SEQUENCE</scope>
    <source>
        <strain evidence="5">DP1</strain>
    </source>
</reference>
<proteinExistence type="predicted"/>
<dbReference type="EMBL" id="CAMPGE010001588">
    <property type="protein sequence ID" value="CAI2360381.1"/>
    <property type="molecule type" value="Genomic_DNA"/>
</dbReference>
<feature type="transmembrane region" description="Helical" evidence="2">
    <location>
        <begin position="375"/>
        <end position="392"/>
    </location>
</feature>
<dbReference type="InterPro" id="IPR013083">
    <property type="entry name" value="Znf_RING/FYVE/PHD"/>
</dbReference>
<keyword evidence="1" id="KW-0479">Metal-binding</keyword>
<dbReference type="SMART" id="SM00184">
    <property type="entry name" value="RING"/>
    <property type="match status" value="1"/>
</dbReference>
<evidence type="ECO:0000256" key="3">
    <source>
        <dbReference type="SAM" id="SignalP"/>
    </source>
</evidence>
<feature type="chain" id="PRO_5042164372" description="RING-type domain-containing protein" evidence="3">
    <location>
        <begin position="16"/>
        <end position="560"/>
    </location>
</feature>